<dbReference type="InterPro" id="IPR041633">
    <property type="entry name" value="Polbeta"/>
</dbReference>
<dbReference type="RefSeq" id="WP_198322026.1">
    <property type="nucleotide sequence ID" value="NZ_CP104311.1"/>
</dbReference>
<dbReference type="Pfam" id="PF18765">
    <property type="entry name" value="Polbeta"/>
    <property type="match status" value="1"/>
</dbReference>
<dbReference type="Proteomes" id="UP001359308">
    <property type="component" value="Chromosome"/>
</dbReference>
<accession>A0ABZ2F5K9</accession>
<gene>
    <name evidence="2" type="ORF">N4J17_14000</name>
</gene>
<organism evidence="2 3">
    <name type="scientific">Methylococcus capsulatus</name>
    <dbReference type="NCBI Taxonomy" id="414"/>
    <lineage>
        <taxon>Bacteria</taxon>
        <taxon>Pseudomonadati</taxon>
        <taxon>Pseudomonadota</taxon>
        <taxon>Gammaproteobacteria</taxon>
        <taxon>Methylococcales</taxon>
        <taxon>Methylococcaceae</taxon>
        <taxon>Methylococcus</taxon>
    </lineage>
</organism>
<evidence type="ECO:0000313" key="2">
    <source>
        <dbReference type="EMBL" id="WWF01563.1"/>
    </source>
</evidence>
<dbReference type="EMBL" id="CP104311">
    <property type="protein sequence ID" value="WWF01563.1"/>
    <property type="molecule type" value="Genomic_DNA"/>
</dbReference>
<evidence type="ECO:0000313" key="3">
    <source>
        <dbReference type="Proteomes" id="UP001359308"/>
    </source>
</evidence>
<feature type="domain" description="Polymerase beta nucleotidyltransferase" evidence="1">
    <location>
        <begin position="22"/>
        <end position="48"/>
    </location>
</feature>
<protein>
    <submittedName>
        <fullName evidence="2">Nucleotidyltransferase domain-containing protein</fullName>
    </submittedName>
</protein>
<proteinExistence type="predicted"/>
<dbReference type="CDD" id="cd05403">
    <property type="entry name" value="NT_KNTase_like"/>
    <property type="match status" value="1"/>
</dbReference>
<reference evidence="2 3" key="1">
    <citation type="submission" date="2022-09" db="EMBL/GenBank/DDBJ databases">
        <authorList>
            <person name="Giprobiosintez L."/>
        </authorList>
    </citation>
    <scope>NUCLEOTIDE SEQUENCE [LARGE SCALE GENOMIC DNA]</scope>
    <source>
        <strain evidence="3">VKPM-B-12549 (GBS-15)</strain>
    </source>
</reference>
<evidence type="ECO:0000259" key="1">
    <source>
        <dbReference type="Pfam" id="PF18765"/>
    </source>
</evidence>
<dbReference type="SUPFAM" id="SSF81301">
    <property type="entry name" value="Nucleotidyltransferase"/>
    <property type="match status" value="1"/>
</dbReference>
<dbReference type="Gene3D" id="3.30.460.10">
    <property type="entry name" value="Beta Polymerase, domain 2"/>
    <property type="match status" value="1"/>
</dbReference>
<keyword evidence="3" id="KW-1185">Reference proteome</keyword>
<sequence>MTPKPRAAIIRTRQSGFPRRPAVYAFGSRSRGDGRPASDLDLAVLAEECAEPVVLWEAVFAPLAQGGRAQPALAGAFECRVGFRKTAGRDDQSLQLPIAVSVTEKHLDEFLQFARTLRQRDPAW</sequence>
<name>A0ABZ2F5K9_METCP</name>
<dbReference type="InterPro" id="IPR043519">
    <property type="entry name" value="NT_sf"/>
</dbReference>